<dbReference type="Pfam" id="PF01704">
    <property type="entry name" value="UDPGP"/>
    <property type="match status" value="1"/>
</dbReference>
<dbReference type="AlphaFoldDB" id="A0A3P3XUP9"/>
<protein>
    <recommendedName>
        <fullName evidence="4">UTP--glucose-1-phosphate uridylyltransferase</fullName>
    </recommendedName>
</protein>
<dbReference type="EMBL" id="FWDO01000007">
    <property type="protein sequence ID" value="SLM19789.1"/>
    <property type="molecule type" value="Genomic_DNA"/>
</dbReference>
<keyword evidence="1" id="KW-0808">Transferase</keyword>
<evidence type="ECO:0000313" key="3">
    <source>
        <dbReference type="EMBL" id="SLM19789.1"/>
    </source>
</evidence>
<keyword evidence="2" id="KW-0548">Nucleotidyltransferase</keyword>
<evidence type="ECO:0000256" key="1">
    <source>
        <dbReference type="ARBA" id="ARBA00022679"/>
    </source>
</evidence>
<dbReference type="SUPFAM" id="SSF53448">
    <property type="entry name" value="Nucleotide-diphospho-sugar transferases"/>
    <property type="match status" value="1"/>
</dbReference>
<evidence type="ECO:0008006" key="4">
    <source>
        <dbReference type="Google" id="ProtNLM"/>
    </source>
</evidence>
<gene>
    <name evidence="3" type="ORF">SPIRO4BDMA_70211</name>
</gene>
<reference evidence="3" key="1">
    <citation type="submission" date="2017-02" db="EMBL/GenBank/DDBJ databases">
        <authorList>
            <person name="Regsiter A."/>
            <person name="William W."/>
        </authorList>
    </citation>
    <scope>NUCLEOTIDE SEQUENCE</scope>
    <source>
        <strain evidence="3">BdmA 4</strain>
    </source>
</reference>
<sequence>MTEQDIYPALRDDMIAKHVDIRLTLDILNRYNSGELDHFAKIIPDGIPPIDGIGVVDIRDKSPDRVLFKFPKQKTLANLEKMGILPPNGPHHGKSTLFERKERGETSLLFRAKALEEIGLRILGRCAYGVLNGGSATSYADLKKNRAIDEALFTALGPLFERFAGQCKEMPKGLTPAYINPDGAPGANFLELKMRARLLAARQLHLKPATETPFMPLFQMTSTANHEQLMRAYENIQTSPFLGSLAAEVGLKPSEWLSGIQPMIAAYTHSAEGRPKRIFDRAYGKEHSALALPGGHGQSFMVLADILRGLQKKGVRYAMLSNIDNIGAYIDPVELAILAISGKPAGFDFSFKTPVDVKGGILVRAKDGSRNVVDIGPAIELREVERLEQEGASILFNCATGIFDLDWLVPHLEELTKNLPVRFSDQNKDAGTYSQAEQVTWEVVSLLPDFTAFAVDKKRRFLAAKMLAEMLLTSGFGIDDESVPSQLRETGKALHEGQTWLLEHVYGLRRVNGRWVPRELARY</sequence>
<name>A0A3P3XUP9_9SPIR</name>
<dbReference type="GO" id="GO:0070569">
    <property type="term" value="F:uridylyltransferase activity"/>
    <property type="evidence" value="ECO:0007669"/>
    <property type="project" value="InterPro"/>
</dbReference>
<evidence type="ECO:0000256" key="2">
    <source>
        <dbReference type="ARBA" id="ARBA00022695"/>
    </source>
</evidence>
<proteinExistence type="predicted"/>
<dbReference type="InterPro" id="IPR029044">
    <property type="entry name" value="Nucleotide-diphossugar_trans"/>
</dbReference>
<organism evidence="3">
    <name type="scientific">uncultured spirochete</name>
    <dbReference type="NCBI Taxonomy" id="156406"/>
    <lineage>
        <taxon>Bacteria</taxon>
        <taxon>Pseudomonadati</taxon>
        <taxon>Spirochaetota</taxon>
        <taxon>Spirochaetia</taxon>
        <taxon>Spirochaetales</taxon>
        <taxon>environmental samples</taxon>
    </lineage>
</organism>
<dbReference type="Gene3D" id="3.90.550.10">
    <property type="entry name" value="Spore Coat Polysaccharide Biosynthesis Protein SpsA, Chain A"/>
    <property type="match status" value="1"/>
</dbReference>
<dbReference type="InterPro" id="IPR002618">
    <property type="entry name" value="UDPGP_fam"/>
</dbReference>
<accession>A0A3P3XUP9</accession>